<protein>
    <recommendedName>
        <fullName evidence="5">IBR domain-containing protein</fullName>
    </recommendedName>
</protein>
<name>A0A3P7SZ97_DRAME</name>
<evidence type="ECO:0000256" key="1">
    <source>
        <dbReference type="ARBA" id="ARBA00022723"/>
    </source>
</evidence>
<organism evidence="6 7">
    <name type="scientific">Dracunculus medinensis</name>
    <name type="common">Guinea worm</name>
    <dbReference type="NCBI Taxonomy" id="318479"/>
    <lineage>
        <taxon>Eukaryota</taxon>
        <taxon>Metazoa</taxon>
        <taxon>Ecdysozoa</taxon>
        <taxon>Nematoda</taxon>
        <taxon>Chromadorea</taxon>
        <taxon>Rhabditida</taxon>
        <taxon>Spirurina</taxon>
        <taxon>Dracunculoidea</taxon>
        <taxon>Dracunculidae</taxon>
        <taxon>Dracunculus</taxon>
    </lineage>
</organism>
<evidence type="ECO:0000256" key="2">
    <source>
        <dbReference type="ARBA" id="ARBA00022771"/>
    </source>
</evidence>
<dbReference type="InterPro" id="IPR002867">
    <property type="entry name" value="IBR_dom"/>
</dbReference>
<keyword evidence="2" id="KW-0863">Zinc-finger</keyword>
<dbReference type="Proteomes" id="UP000274756">
    <property type="component" value="Unassembled WGS sequence"/>
</dbReference>
<feature type="domain" description="IBR" evidence="5">
    <location>
        <begin position="67"/>
        <end position="107"/>
    </location>
</feature>
<keyword evidence="3" id="KW-0833">Ubl conjugation pathway</keyword>
<dbReference type="SUPFAM" id="SSF57850">
    <property type="entry name" value="RING/U-box"/>
    <property type="match status" value="1"/>
</dbReference>
<proteinExistence type="predicted"/>
<evidence type="ECO:0000313" key="7">
    <source>
        <dbReference type="Proteomes" id="UP000274756"/>
    </source>
</evidence>
<dbReference type="Gene3D" id="1.20.120.1750">
    <property type="match status" value="1"/>
</dbReference>
<evidence type="ECO:0000256" key="3">
    <source>
        <dbReference type="ARBA" id="ARBA00022786"/>
    </source>
</evidence>
<gene>
    <name evidence="6" type="ORF">DME_LOCUS10229</name>
</gene>
<dbReference type="AlphaFoldDB" id="A0A3P7SZ97"/>
<sequence length="139" mass="16202">MVVNAFKICFDYSDPGLDAAFVVFGAFHRKAWQILPFSIENLSNNKLCLISNKTISLYLIVLYRLDRKNRKCCPKITCHAVIEKQAGCNHMLCCICNTHFCWLCGKKLFEYLSIYSSRYLLNCRAIMQMLYIRVWLIAI</sequence>
<keyword evidence="4" id="KW-0862">Zinc</keyword>
<dbReference type="GO" id="GO:0008270">
    <property type="term" value="F:zinc ion binding"/>
    <property type="evidence" value="ECO:0007669"/>
    <property type="project" value="UniProtKB-KW"/>
</dbReference>
<dbReference type="STRING" id="318479.A0A3P7SZ97"/>
<evidence type="ECO:0000256" key="4">
    <source>
        <dbReference type="ARBA" id="ARBA00022833"/>
    </source>
</evidence>
<keyword evidence="1" id="KW-0479">Metal-binding</keyword>
<dbReference type="EMBL" id="UYYG01001207">
    <property type="protein sequence ID" value="VDN60256.1"/>
    <property type="molecule type" value="Genomic_DNA"/>
</dbReference>
<dbReference type="Pfam" id="PF01485">
    <property type="entry name" value="IBR"/>
    <property type="match status" value="1"/>
</dbReference>
<accession>A0A3P7SZ97</accession>
<evidence type="ECO:0000259" key="5">
    <source>
        <dbReference type="Pfam" id="PF01485"/>
    </source>
</evidence>
<evidence type="ECO:0000313" key="6">
    <source>
        <dbReference type="EMBL" id="VDN60256.1"/>
    </source>
</evidence>
<reference evidence="6 7" key="1">
    <citation type="submission" date="2018-11" db="EMBL/GenBank/DDBJ databases">
        <authorList>
            <consortium name="Pathogen Informatics"/>
        </authorList>
    </citation>
    <scope>NUCLEOTIDE SEQUENCE [LARGE SCALE GENOMIC DNA]</scope>
</reference>
<dbReference type="OrthoDB" id="1431934at2759"/>
<keyword evidence="7" id="KW-1185">Reference proteome</keyword>